<accession>A0AAW4MS40</accession>
<proteinExistence type="inferred from homology"/>
<keyword evidence="3" id="KW-0238">DNA-binding</keyword>
<protein>
    <submittedName>
        <fullName evidence="6">LysR family transcriptional regulator</fullName>
    </submittedName>
</protein>
<evidence type="ECO:0000256" key="1">
    <source>
        <dbReference type="ARBA" id="ARBA00009437"/>
    </source>
</evidence>
<dbReference type="InterPro" id="IPR000847">
    <property type="entry name" value="LysR_HTH_N"/>
</dbReference>
<dbReference type="RefSeq" id="WP_217747890.1">
    <property type="nucleotide sequence ID" value="NZ_JAHOEB010000046.1"/>
</dbReference>
<keyword evidence="9" id="KW-1185">Reference proteome</keyword>
<dbReference type="PROSITE" id="PS50931">
    <property type="entry name" value="HTH_LYSR"/>
    <property type="match status" value="1"/>
</dbReference>
<evidence type="ECO:0000313" key="6">
    <source>
        <dbReference type="EMBL" id="MBV3383120.1"/>
    </source>
</evidence>
<dbReference type="EMBL" id="JAHOEF010000050">
    <property type="protein sequence ID" value="MBV3383120.1"/>
    <property type="molecule type" value="Genomic_DNA"/>
</dbReference>
<name>A0AAW4MS40_9FIRM</name>
<reference evidence="6 9" key="1">
    <citation type="submission" date="2021-06" db="EMBL/GenBank/DDBJ databases">
        <title>Collection of gut derived symbiotic bacterial strains cultured from healthy donors.</title>
        <authorList>
            <person name="Lin H."/>
            <person name="Littmann E."/>
            <person name="Pamer E.G."/>
        </authorList>
    </citation>
    <scope>NUCLEOTIDE SEQUENCE</scope>
    <source>
        <strain evidence="7 9">MSK.21.70</strain>
        <strain evidence="6">MSK.21.82</strain>
    </source>
</reference>
<dbReference type="GO" id="GO:0000976">
    <property type="term" value="F:transcription cis-regulatory region binding"/>
    <property type="evidence" value="ECO:0007669"/>
    <property type="project" value="TreeGrafter"/>
</dbReference>
<dbReference type="Pfam" id="PF03466">
    <property type="entry name" value="LysR_substrate"/>
    <property type="match status" value="1"/>
</dbReference>
<keyword evidence="4" id="KW-0804">Transcription</keyword>
<comment type="caution">
    <text evidence="6">The sequence shown here is derived from an EMBL/GenBank/DDBJ whole genome shotgun (WGS) entry which is preliminary data.</text>
</comment>
<dbReference type="GO" id="GO:0003700">
    <property type="term" value="F:DNA-binding transcription factor activity"/>
    <property type="evidence" value="ECO:0007669"/>
    <property type="project" value="InterPro"/>
</dbReference>
<sequence length="295" mass="34509">MLDYRIHTFLKVCETLNYTLAAKQLHITQPAVSQHIHYLEQEYETTLFVYSNKQLSLTRSGEILRKYLMTMQNDEQTIKKEIKSHEGMIETLSIGVTMTIGEYAIVDKLADFIKHHPEMNLHLHYGNTAELLKLLDQGKIHMAIVEGNYPKEKYSHKKYSTEDYIAVCAASHKFKNIPHTLHDLLDERLLVREQGSGTRHILQESLNVRGLSISDFKYYTQIENMHTIISLLKKDCGISFMYKTAVKEELQKGILKEIILDDFKLQHNFEFIWEKDSLFTEKYISISEEFLTLPF</sequence>
<gene>
    <name evidence="6" type="ORF">KSV97_07800</name>
    <name evidence="7" type="ORF">KSW06_10670</name>
</gene>
<evidence type="ECO:0000256" key="2">
    <source>
        <dbReference type="ARBA" id="ARBA00023015"/>
    </source>
</evidence>
<dbReference type="EMBL" id="JAHOEL010000108">
    <property type="protein sequence ID" value="MBV3393695.1"/>
    <property type="molecule type" value="Genomic_DNA"/>
</dbReference>
<feature type="domain" description="HTH lysR-type" evidence="5">
    <location>
        <begin position="1"/>
        <end position="58"/>
    </location>
</feature>
<evidence type="ECO:0000259" key="5">
    <source>
        <dbReference type="PROSITE" id="PS50931"/>
    </source>
</evidence>
<dbReference type="Proteomes" id="UP001197492">
    <property type="component" value="Unassembled WGS sequence"/>
</dbReference>
<evidence type="ECO:0000256" key="3">
    <source>
        <dbReference type="ARBA" id="ARBA00023125"/>
    </source>
</evidence>
<dbReference type="Proteomes" id="UP001196408">
    <property type="component" value="Unassembled WGS sequence"/>
</dbReference>
<evidence type="ECO:0000256" key="4">
    <source>
        <dbReference type="ARBA" id="ARBA00023163"/>
    </source>
</evidence>
<evidence type="ECO:0000313" key="7">
    <source>
        <dbReference type="EMBL" id="MBV3393695.1"/>
    </source>
</evidence>
<dbReference type="PANTHER" id="PTHR30126:SF40">
    <property type="entry name" value="HTH-TYPE TRANSCRIPTIONAL REGULATOR GLTR"/>
    <property type="match status" value="1"/>
</dbReference>
<dbReference type="Pfam" id="PF00126">
    <property type="entry name" value="HTH_1"/>
    <property type="match status" value="1"/>
</dbReference>
<comment type="similarity">
    <text evidence="1">Belongs to the LysR transcriptional regulatory family.</text>
</comment>
<dbReference type="AlphaFoldDB" id="A0AAW4MS40"/>
<evidence type="ECO:0000313" key="9">
    <source>
        <dbReference type="Proteomes" id="UP001197492"/>
    </source>
</evidence>
<organism evidence="6 8">
    <name type="scientific">Catenibacterium mitsuokai</name>
    <dbReference type="NCBI Taxonomy" id="100886"/>
    <lineage>
        <taxon>Bacteria</taxon>
        <taxon>Bacillati</taxon>
        <taxon>Bacillota</taxon>
        <taxon>Erysipelotrichia</taxon>
        <taxon>Erysipelotrichales</taxon>
        <taxon>Coprobacillaceae</taxon>
        <taxon>Catenibacterium</taxon>
    </lineage>
</organism>
<dbReference type="PANTHER" id="PTHR30126">
    <property type="entry name" value="HTH-TYPE TRANSCRIPTIONAL REGULATOR"/>
    <property type="match status" value="1"/>
</dbReference>
<dbReference type="InterPro" id="IPR005119">
    <property type="entry name" value="LysR_subst-bd"/>
</dbReference>
<evidence type="ECO:0000313" key="8">
    <source>
        <dbReference type="Proteomes" id="UP001196408"/>
    </source>
</evidence>
<keyword evidence="2" id="KW-0805">Transcription regulation</keyword>